<dbReference type="Proteomes" id="UP000717328">
    <property type="component" value="Unassembled WGS sequence"/>
</dbReference>
<evidence type="ECO:0000313" key="1">
    <source>
        <dbReference type="EMBL" id="KAG5654109.1"/>
    </source>
</evidence>
<accession>A0A9P7GQF6</accession>
<keyword evidence="2" id="KW-1185">Reference proteome</keyword>
<sequence length="370" mass="41923">MHAIDRILATCEENKLEYVTDPTNFQPEVTLRNAIRHEILNNAKRKSKISQGLLPPAIAERLDAIEKFGKSLKDVTLSLTSSMEELRSTVCHLNSKMYDIDDQVDRILKRAVVSIPDIPPGNLLLSNNALSEVTDAQLRRALVLRILRYASYHPWGSVRATANQRKDNVSQIIGILWNLPTAISTKSFSGGGGVVWKQIFMHNKSSKTPIPNINRIGWLVSRQPPLARHKLIERGIPNTLEVEITQNILAGVRRIELGGPFVQKVLYDNRYQVEFDLTKIPKKLVLCLEQAPQGVCLMLLPRAVWNSPVVALARRGAPESTEVLHDMITEKAPNPFIGEATKKWEYRRKFPEPVESEWVRMEWIRPLTAL</sequence>
<organism evidence="1 2">
    <name type="scientific">Sphagnurus paluster</name>
    <dbReference type="NCBI Taxonomy" id="117069"/>
    <lineage>
        <taxon>Eukaryota</taxon>
        <taxon>Fungi</taxon>
        <taxon>Dikarya</taxon>
        <taxon>Basidiomycota</taxon>
        <taxon>Agaricomycotina</taxon>
        <taxon>Agaricomycetes</taxon>
        <taxon>Agaricomycetidae</taxon>
        <taxon>Agaricales</taxon>
        <taxon>Tricholomatineae</taxon>
        <taxon>Lyophyllaceae</taxon>
        <taxon>Sphagnurus</taxon>
    </lineage>
</organism>
<protein>
    <submittedName>
        <fullName evidence="1">Uncharacterized protein</fullName>
    </submittedName>
</protein>
<name>A0A9P7GQF6_9AGAR</name>
<dbReference type="Gene3D" id="1.10.10.1360">
    <property type="entry name" value="tRNA (Ile)-lysidine synthase"/>
    <property type="match status" value="1"/>
</dbReference>
<dbReference type="OrthoDB" id="434144at2759"/>
<dbReference type="EMBL" id="JABCKI010000019">
    <property type="protein sequence ID" value="KAG5654109.1"/>
    <property type="molecule type" value="Genomic_DNA"/>
</dbReference>
<proteinExistence type="predicted"/>
<comment type="caution">
    <text evidence="1">The sequence shown here is derived from an EMBL/GenBank/DDBJ whole genome shotgun (WGS) entry which is preliminary data.</text>
</comment>
<reference evidence="1" key="2">
    <citation type="submission" date="2021-10" db="EMBL/GenBank/DDBJ databases">
        <title>Phylogenomics reveals ancestral predisposition of the termite-cultivated fungus Termitomyces towards a domesticated lifestyle.</title>
        <authorList>
            <person name="Auxier B."/>
            <person name="Grum-Grzhimaylo A."/>
            <person name="Cardenas M.E."/>
            <person name="Lodge J.D."/>
            <person name="Laessoe T."/>
            <person name="Pedersen O."/>
            <person name="Smith M.E."/>
            <person name="Kuyper T.W."/>
            <person name="Franco-Molano E.A."/>
            <person name="Baroni T.J."/>
            <person name="Aanen D.K."/>
        </authorList>
    </citation>
    <scope>NUCLEOTIDE SEQUENCE</scope>
    <source>
        <strain evidence="1">D49</strain>
    </source>
</reference>
<dbReference type="AlphaFoldDB" id="A0A9P7GQF6"/>
<gene>
    <name evidence="1" type="ORF">H0H81_007161</name>
</gene>
<reference evidence="1" key="1">
    <citation type="submission" date="2021-02" db="EMBL/GenBank/DDBJ databases">
        <authorList>
            <person name="Nieuwenhuis M."/>
            <person name="Van De Peppel L.J.J."/>
        </authorList>
    </citation>
    <scope>NUCLEOTIDE SEQUENCE</scope>
    <source>
        <strain evidence="1">D49</strain>
    </source>
</reference>
<evidence type="ECO:0000313" key="2">
    <source>
        <dbReference type="Proteomes" id="UP000717328"/>
    </source>
</evidence>